<dbReference type="InterPro" id="IPR019060">
    <property type="entry name" value="DUF2382"/>
</dbReference>
<dbReference type="Pfam" id="PF05239">
    <property type="entry name" value="PRC"/>
    <property type="match status" value="1"/>
</dbReference>
<keyword evidence="5" id="KW-1185">Reference proteome</keyword>
<feature type="compositionally biased region" description="Low complexity" evidence="1">
    <location>
        <begin position="115"/>
        <end position="129"/>
    </location>
</feature>
<dbReference type="OrthoDB" id="3712018at2"/>
<protein>
    <recommendedName>
        <fullName evidence="6">DUF2382 domain-containing protein</fullName>
    </recommendedName>
</protein>
<dbReference type="PANTHER" id="PTHR38463">
    <property type="entry name" value="STRESS RESPONSE PROTEIN YSNF"/>
    <property type="match status" value="1"/>
</dbReference>
<evidence type="ECO:0000259" key="2">
    <source>
        <dbReference type="Pfam" id="PF05239"/>
    </source>
</evidence>
<name>A0A100VVE5_9MYCO</name>
<gene>
    <name evidence="4" type="ORF">RMCB_0850</name>
</gene>
<evidence type="ECO:0000259" key="3">
    <source>
        <dbReference type="Pfam" id="PF09557"/>
    </source>
</evidence>
<feature type="domain" description="DUF2382" evidence="3">
    <location>
        <begin position="161"/>
        <end position="269"/>
    </location>
</feature>
<comment type="caution">
    <text evidence="4">The sequence shown here is derived from an EMBL/GenBank/DDBJ whole genome shotgun (WGS) entry which is preliminary data.</text>
</comment>
<dbReference type="NCBIfam" id="TIGR02271">
    <property type="entry name" value="YsnF/AvaK domain"/>
    <property type="match status" value="1"/>
</dbReference>
<dbReference type="InterPro" id="IPR027275">
    <property type="entry name" value="PRC-brl_dom"/>
</dbReference>
<feature type="region of interest" description="Disordered" evidence="1">
    <location>
        <begin position="99"/>
        <end position="169"/>
    </location>
</feature>
<evidence type="ECO:0008006" key="6">
    <source>
        <dbReference type="Google" id="ProtNLM"/>
    </source>
</evidence>
<dbReference type="PANTHER" id="PTHR38463:SF1">
    <property type="entry name" value="STRESS RESPONSE PROTEIN YSNF"/>
    <property type="match status" value="1"/>
</dbReference>
<dbReference type="GO" id="GO:0019684">
    <property type="term" value="P:photosynthesis, light reaction"/>
    <property type="evidence" value="ECO:0007669"/>
    <property type="project" value="InterPro"/>
</dbReference>
<dbReference type="AlphaFoldDB" id="A0A100VVE5"/>
<organism evidence="4 5">
    <name type="scientific">Mycolicibacterium brisbanense</name>
    <dbReference type="NCBI Taxonomy" id="146020"/>
    <lineage>
        <taxon>Bacteria</taxon>
        <taxon>Bacillati</taxon>
        <taxon>Actinomycetota</taxon>
        <taxon>Actinomycetes</taxon>
        <taxon>Mycobacteriales</taxon>
        <taxon>Mycobacteriaceae</taxon>
        <taxon>Mycolicibacterium</taxon>
    </lineage>
</organism>
<feature type="domain" description="PRC-barrel" evidence="2">
    <location>
        <begin position="8"/>
        <end position="73"/>
    </location>
</feature>
<reference evidence="5" key="2">
    <citation type="submission" date="2016-02" db="EMBL/GenBank/DDBJ databases">
        <title>Draft genome sequence of five rapidly growing Mycobacterium species.</title>
        <authorList>
            <person name="Katahira K."/>
            <person name="Gotou Y."/>
            <person name="Iida K."/>
            <person name="Ogura Y."/>
            <person name="Hayashi T."/>
        </authorList>
    </citation>
    <scope>NUCLEOTIDE SEQUENCE [LARGE SCALE GENOMIC DNA]</scope>
    <source>
        <strain evidence="5">JCM15654</strain>
    </source>
</reference>
<dbReference type="SUPFAM" id="SSF50346">
    <property type="entry name" value="PRC-barrel domain"/>
    <property type="match status" value="1"/>
</dbReference>
<dbReference type="GO" id="GO:0030077">
    <property type="term" value="C:plasma membrane light-harvesting complex"/>
    <property type="evidence" value="ECO:0007669"/>
    <property type="project" value="InterPro"/>
</dbReference>
<evidence type="ECO:0000313" key="5">
    <source>
        <dbReference type="Proteomes" id="UP000069620"/>
    </source>
</evidence>
<dbReference type="STRING" id="146020.RMCB_0850"/>
<dbReference type="RefSeq" id="WP_062827777.1">
    <property type="nucleotide sequence ID" value="NZ_BCSX01000011.1"/>
</dbReference>
<reference evidence="5" key="1">
    <citation type="journal article" date="2016" name="Genome Announc.">
        <title>Draft Genome Sequences of Five Rapidly Growing Mycobacterium Species, M. thermoresistibile, M. fortuitum subsp. acetamidolyticum, M. canariasense, M. brisbanense, and M. novocastrense.</title>
        <authorList>
            <person name="Katahira K."/>
            <person name="Ogura Y."/>
            <person name="Gotoh Y."/>
            <person name="Hayashi T."/>
        </authorList>
    </citation>
    <scope>NUCLEOTIDE SEQUENCE [LARGE SCALE GENOMIC DNA]</scope>
    <source>
        <strain evidence="5">JCM15654</strain>
    </source>
</reference>
<sequence length="278" mass="30482">MSNVLDRYVGATAYDPAGNKIGKIKELFIDARTQQPKWVAVNTGFLGTSESLVPMAGAKQDGDSVTVAVDKERVKDAPHFSVGDHIDPQQESELARHYHLQGGQPPQSSGKHELAGPAPAAPAATAPAGLQDPHLRDHGRRADMRPSATDTPEANGTGGAMIRSEERLDVGTEKAEAGTVRLVKYVFTEQKTVDVPVTHEEVRVEREPITDASTVRDSDIGEAEQQVTLHEDRVVVDKHSVPVERVRMRVDEVTEDKRITEQVRKEQIKTEGLNRPNR</sequence>
<dbReference type="Proteomes" id="UP000069620">
    <property type="component" value="Unassembled WGS sequence"/>
</dbReference>
<proteinExistence type="predicted"/>
<dbReference type="InterPro" id="IPR014747">
    <property type="entry name" value="Bac_photo_RC_H_C"/>
</dbReference>
<dbReference type="EMBL" id="BCSX01000011">
    <property type="protein sequence ID" value="GAS86754.1"/>
    <property type="molecule type" value="Genomic_DNA"/>
</dbReference>
<accession>A0A100VVE5</accession>
<dbReference type="InterPro" id="IPR052967">
    <property type="entry name" value="Stress_Response_Assoc"/>
</dbReference>
<evidence type="ECO:0000313" key="4">
    <source>
        <dbReference type="EMBL" id="GAS86754.1"/>
    </source>
</evidence>
<feature type="compositionally biased region" description="Basic and acidic residues" evidence="1">
    <location>
        <begin position="133"/>
        <end position="144"/>
    </location>
</feature>
<evidence type="ECO:0000256" key="1">
    <source>
        <dbReference type="SAM" id="MobiDB-lite"/>
    </source>
</evidence>
<dbReference type="InterPro" id="IPR011033">
    <property type="entry name" value="PRC_barrel-like_sf"/>
</dbReference>
<dbReference type="Pfam" id="PF09557">
    <property type="entry name" value="DUF2382"/>
    <property type="match status" value="1"/>
</dbReference>
<dbReference type="Gene3D" id="3.90.50.10">
    <property type="entry name" value="Photosynthetic Reaction Center, subunit H, domain 2"/>
    <property type="match status" value="1"/>
</dbReference>